<dbReference type="KEGG" id="psua:FLK61_41625"/>
<name>A0A859FJW7_9BACI</name>
<dbReference type="AlphaFoldDB" id="A0A859FJW7"/>
<keyword evidence="4" id="KW-1185">Reference proteome</keyword>
<dbReference type="RefSeq" id="WP_176011054.1">
    <property type="nucleotide sequence ID" value="NZ_CP041372.2"/>
</dbReference>
<evidence type="ECO:0000259" key="2">
    <source>
        <dbReference type="Pfam" id="PF09648"/>
    </source>
</evidence>
<dbReference type="Gene3D" id="2.40.128.690">
    <property type="entry name" value="YycH protein, domain 3-like"/>
    <property type="match status" value="1"/>
</dbReference>
<feature type="transmembrane region" description="Helical" evidence="1">
    <location>
        <begin position="9"/>
        <end position="26"/>
    </location>
</feature>
<keyword evidence="1" id="KW-1133">Transmembrane helix</keyword>
<evidence type="ECO:0000256" key="1">
    <source>
        <dbReference type="SAM" id="Phobius"/>
    </source>
</evidence>
<keyword evidence="1" id="KW-0472">Membrane</keyword>
<dbReference type="GO" id="GO:0016020">
    <property type="term" value="C:membrane"/>
    <property type="evidence" value="ECO:0007669"/>
    <property type="project" value="InterPro"/>
</dbReference>
<proteinExistence type="predicted"/>
<protein>
    <submittedName>
        <fullName evidence="3">Two-component system regulatory protein YycI</fullName>
    </submittedName>
</protein>
<keyword evidence="1" id="KW-0812">Transmembrane</keyword>
<evidence type="ECO:0000313" key="3">
    <source>
        <dbReference type="EMBL" id="QKS73089.1"/>
    </source>
</evidence>
<dbReference type="Proteomes" id="UP000318138">
    <property type="component" value="Chromosome"/>
</dbReference>
<evidence type="ECO:0000313" key="4">
    <source>
        <dbReference type="Proteomes" id="UP000318138"/>
    </source>
</evidence>
<dbReference type="Pfam" id="PF09648">
    <property type="entry name" value="YycI"/>
    <property type="match status" value="1"/>
</dbReference>
<gene>
    <name evidence="3" type="ORF">FLK61_41625</name>
</gene>
<sequence length="260" mass="30043">MDWSKTKSIFIVTFFMLNIFLGYQLYEKQAQRQISDLPSWELESQIAEQNIDIQIEDPEETLYGAPITAQIRTFQEPFLNQELEDQTITLLNDSIITSELDTPVRLVSSNLRASVEAFLSQNYVLNGDRYEFAAHDEDEGVIGLYQTYDGIKIDQYDRENFHLLLFLNEEGNIDSYQQTYLAITEQGAEQELLSPVKVIEVLMRESQLPPNSVVDGAELGYYNRVEIDADFQVYAPVWRIQANDEYYFVDAIRGELQSSN</sequence>
<dbReference type="InterPro" id="IPR018604">
    <property type="entry name" value="YycI-like"/>
</dbReference>
<reference evidence="4" key="1">
    <citation type="submission" date="2019-07" db="EMBL/GenBank/DDBJ databases">
        <title>Bacillus alkalisoli sp. nov. isolated from saline soil.</title>
        <authorList>
            <person name="Sun J.-Q."/>
            <person name="Xu L."/>
        </authorList>
    </citation>
    <scope>NUCLEOTIDE SEQUENCE [LARGE SCALE GENOMIC DNA]</scope>
    <source>
        <strain evidence="4">M4U3P1</strain>
    </source>
</reference>
<organism evidence="3 4">
    <name type="scientific">Paenalkalicoccus suaedae</name>
    <dbReference type="NCBI Taxonomy" id="2592382"/>
    <lineage>
        <taxon>Bacteria</taxon>
        <taxon>Bacillati</taxon>
        <taxon>Bacillota</taxon>
        <taxon>Bacilli</taxon>
        <taxon>Bacillales</taxon>
        <taxon>Bacillaceae</taxon>
        <taxon>Paenalkalicoccus</taxon>
    </lineage>
</organism>
<accession>A0A859FJW7</accession>
<feature type="domain" description="Regulatory protein YycH-like" evidence="2">
    <location>
        <begin position="39"/>
        <end position="252"/>
    </location>
</feature>
<dbReference type="EMBL" id="CP041372">
    <property type="protein sequence ID" value="QKS73089.1"/>
    <property type="molecule type" value="Genomic_DNA"/>
</dbReference>